<dbReference type="AlphaFoldDB" id="A0A2U9PLM3"/>
<dbReference type="InterPro" id="IPR018929">
    <property type="entry name" value="DUF2510"/>
</dbReference>
<sequence length="132" mass="13902">MTQPAETPGWYPDPLNPGKQIYWDGSSWGEPVGVPDDSGTNKKIAVAVGVCVLAVVGLVMSMQSVTLITGSGPVWTGVGVVGVATATAFFMSAATWARAVACVLLAISLTNAFYVEHQLSEKREELTRVFGN</sequence>
<reference evidence="4" key="2">
    <citation type="submission" date="2018-03" db="EMBL/GenBank/DDBJ databases">
        <authorList>
            <person name="Derbyshire K."/>
            <person name="Gray T.A."/>
            <person name="Champion M."/>
        </authorList>
    </citation>
    <scope>NUCLEOTIDE SEQUENCE [LARGE SCALE GENOMIC DNA]</scope>
    <source>
        <strain evidence="4">MKD8</strain>
    </source>
</reference>
<feature type="transmembrane region" description="Helical" evidence="1">
    <location>
        <begin position="74"/>
        <end position="90"/>
    </location>
</feature>
<name>A0A2U9PLM3_MYCSE</name>
<organism evidence="3 4">
    <name type="scientific">Mycolicibacterium smegmatis (strain MKD8)</name>
    <name type="common">Mycobacterium smegmatis</name>
    <dbReference type="NCBI Taxonomy" id="1214915"/>
    <lineage>
        <taxon>Bacteria</taxon>
        <taxon>Bacillati</taxon>
        <taxon>Actinomycetota</taxon>
        <taxon>Actinomycetes</taxon>
        <taxon>Mycobacteriales</taxon>
        <taxon>Mycobacteriaceae</taxon>
        <taxon>Mycolicibacterium</taxon>
    </lineage>
</organism>
<protein>
    <recommendedName>
        <fullName evidence="2">DUF2510 domain-containing protein</fullName>
    </recommendedName>
</protein>
<evidence type="ECO:0000259" key="2">
    <source>
        <dbReference type="Pfam" id="PF10708"/>
    </source>
</evidence>
<gene>
    <name evidence="3" type="ORF">D806_016120</name>
</gene>
<reference evidence="3 4" key="1">
    <citation type="journal article" date="2013" name="Genome Announc.">
        <title>Draft genome sequence of MKD8, a conjugal recipient Mycobacterium smegmatis strain.</title>
        <authorList>
            <person name="Gray T.A."/>
            <person name="Palumbo M.J."/>
            <person name="Derbyshire K.M."/>
        </authorList>
    </citation>
    <scope>NUCLEOTIDE SEQUENCE [LARGE SCALE GENOMIC DNA]</scope>
    <source>
        <strain evidence="3 4">MKD8</strain>
    </source>
</reference>
<dbReference type="Pfam" id="PF10708">
    <property type="entry name" value="DUF2510"/>
    <property type="match status" value="1"/>
</dbReference>
<feature type="transmembrane region" description="Helical" evidence="1">
    <location>
        <begin position="96"/>
        <end position="115"/>
    </location>
</feature>
<proteinExistence type="predicted"/>
<dbReference type="Proteomes" id="UP000011200">
    <property type="component" value="Chromosome"/>
</dbReference>
<evidence type="ECO:0000313" key="3">
    <source>
        <dbReference type="EMBL" id="AWT52596.1"/>
    </source>
</evidence>
<feature type="transmembrane region" description="Helical" evidence="1">
    <location>
        <begin position="44"/>
        <end position="62"/>
    </location>
</feature>
<feature type="domain" description="DUF2510" evidence="2">
    <location>
        <begin position="8"/>
        <end position="30"/>
    </location>
</feature>
<accession>A0A2U9PLM3</accession>
<keyword evidence="1" id="KW-1133">Transmembrane helix</keyword>
<keyword evidence="1" id="KW-0472">Membrane</keyword>
<evidence type="ECO:0000313" key="4">
    <source>
        <dbReference type="Proteomes" id="UP000011200"/>
    </source>
</evidence>
<keyword evidence="1" id="KW-0812">Transmembrane</keyword>
<dbReference type="EMBL" id="CP027541">
    <property type="protein sequence ID" value="AWT52596.1"/>
    <property type="molecule type" value="Genomic_DNA"/>
</dbReference>
<evidence type="ECO:0000256" key="1">
    <source>
        <dbReference type="SAM" id="Phobius"/>
    </source>
</evidence>
<dbReference type="RefSeq" id="WP_036452836.1">
    <property type="nucleotide sequence ID" value="NZ_CP027541.1"/>
</dbReference>